<protein>
    <recommendedName>
        <fullName evidence="4">Ribbon-helix-helix protein CopG domain-containing protein</fullName>
    </recommendedName>
</protein>
<proteinExistence type="predicted"/>
<organism evidence="2 3">
    <name type="scientific">Banduia mediterranea</name>
    <dbReference type="NCBI Taxonomy" id="3075609"/>
    <lineage>
        <taxon>Bacteria</taxon>
        <taxon>Pseudomonadati</taxon>
        <taxon>Pseudomonadota</taxon>
        <taxon>Gammaproteobacteria</taxon>
        <taxon>Nevskiales</taxon>
        <taxon>Algiphilaceae</taxon>
        <taxon>Banduia</taxon>
    </lineage>
</organism>
<evidence type="ECO:0008006" key="4">
    <source>
        <dbReference type="Google" id="ProtNLM"/>
    </source>
</evidence>
<feature type="region of interest" description="Disordered" evidence="1">
    <location>
        <begin position="78"/>
        <end position="117"/>
    </location>
</feature>
<evidence type="ECO:0000256" key="1">
    <source>
        <dbReference type="SAM" id="MobiDB-lite"/>
    </source>
</evidence>
<dbReference type="RefSeq" id="WP_311364275.1">
    <property type="nucleotide sequence ID" value="NZ_JAVRIC010000006.1"/>
</dbReference>
<dbReference type="Proteomes" id="UP001254608">
    <property type="component" value="Unassembled WGS sequence"/>
</dbReference>
<gene>
    <name evidence="2" type="ORF">RM530_05820</name>
</gene>
<sequence>MYHTDIPLLFVARIMARMTIRSTYALDAETSSAIRSLASRWRTSQAEVIRRAVRHMAEQSAAEPEPLSPLAVIHHYRQAPPVRSASETRRLIADQRKQRRAEETARTRAAPSSKRKP</sequence>
<dbReference type="CDD" id="cd22235">
    <property type="entry name" value="RHH_CopG_archaea"/>
    <property type="match status" value="1"/>
</dbReference>
<accession>A0ABU2WG81</accession>
<evidence type="ECO:0000313" key="3">
    <source>
        <dbReference type="Proteomes" id="UP001254608"/>
    </source>
</evidence>
<dbReference type="EMBL" id="JAVRIC010000006">
    <property type="protein sequence ID" value="MDT0496881.1"/>
    <property type="molecule type" value="Genomic_DNA"/>
</dbReference>
<reference evidence="2 3" key="1">
    <citation type="submission" date="2023-09" db="EMBL/GenBank/DDBJ databases">
        <authorList>
            <person name="Rey-Velasco X."/>
        </authorList>
    </citation>
    <scope>NUCLEOTIDE SEQUENCE [LARGE SCALE GENOMIC DNA]</scope>
    <source>
        <strain evidence="2 3">W345</strain>
    </source>
</reference>
<feature type="compositionally biased region" description="Basic and acidic residues" evidence="1">
    <location>
        <begin position="86"/>
        <end position="106"/>
    </location>
</feature>
<keyword evidence="3" id="KW-1185">Reference proteome</keyword>
<name>A0ABU2WG81_9GAMM</name>
<evidence type="ECO:0000313" key="2">
    <source>
        <dbReference type="EMBL" id="MDT0496881.1"/>
    </source>
</evidence>
<comment type="caution">
    <text evidence="2">The sequence shown here is derived from an EMBL/GenBank/DDBJ whole genome shotgun (WGS) entry which is preliminary data.</text>
</comment>